<reference evidence="12" key="2">
    <citation type="submission" date="2015-03" db="UniProtKB">
        <authorList>
            <consortium name="EnsemblPlants"/>
        </authorList>
    </citation>
    <scope>IDENTIFICATION</scope>
</reference>
<dbReference type="SUPFAM" id="SSF57667">
    <property type="entry name" value="beta-beta-alpha zinc fingers"/>
    <property type="match status" value="1"/>
</dbReference>
<dbReference type="EnsemblPlants" id="OBART04G26290.1">
    <property type="protein sequence ID" value="OBART04G26290.1"/>
    <property type="gene ID" value="OBART04G26290"/>
</dbReference>
<evidence type="ECO:0000256" key="10">
    <source>
        <dbReference type="SAM" id="MobiDB-lite"/>
    </source>
</evidence>
<dbReference type="GO" id="GO:0098542">
    <property type="term" value="P:defense response to other organism"/>
    <property type="evidence" value="ECO:0007669"/>
    <property type="project" value="TreeGrafter"/>
</dbReference>
<feature type="domain" description="BED-type" evidence="11">
    <location>
        <begin position="136"/>
        <end position="193"/>
    </location>
</feature>
<dbReference type="PANTHER" id="PTHR23155:SF1149">
    <property type="entry name" value="OS04G0620950 PROTEIN"/>
    <property type="match status" value="1"/>
</dbReference>
<evidence type="ECO:0000256" key="2">
    <source>
        <dbReference type="ARBA" id="ARBA00022614"/>
    </source>
</evidence>
<dbReference type="Gene3D" id="3.80.10.10">
    <property type="entry name" value="Ribonuclease Inhibitor"/>
    <property type="match status" value="1"/>
</dbReference>
<dbReference type="eggNOG" id="KOG4658">
    <property type="taxonomic scope" value="Eukaryota"/>
</dbReference>
<feature type="region of interest" description="Disordered" evidence="10">
    <location>
        <begin position="105"/>
        <end position="135"/>
    </location>
</feature>
<feature type="compositionally biased region" description="Basic and acidic residues" evidence="10">
    <location>
        <begin position="105"/>
        <end position="125"/>
    </location>
</feature>
<evidence type="ECO:0000256" key="7">
    <source>
        <dbReference type="ARBA" id="ARBA00022821"/>
    </source>
</evidence>
<keyword evidence="4" id="KW-0677">Repeat</keyword>
<dbReference type="Pfam" id="PF25019">
    <property type="entry name" value="LRR_R13L1-DRL21"/>
    <property type="match status" value="2"/>
</dbReference>
<dbReference type="InterPro" id="IPR044974">
    <property type="entry name" value="Disease_R_plants"/>
</dbReference>
<dbReference type="AlphaFoldDB" id="A0A0D3G0J1"/>
<dbReference type="Pfam" id="PF02892">
    <property type="entry name" value="zf-BED"/>
    <property type="match status" value="1"/>
</dbReference>
<dbReference type="Pfam" id="PF18052">
    <property type="entry name" value="Rx_N"/>
    <property type="match status" value="1"/>
</dbReference>
<keyword evidence="7" id="KW-0611">Plant defense</keyword>
<feature type="region of interest" description="Disordered" evidence="10">
    <location>
        <begin position="186"/>
        <end position="219"/>
    </location>
</feature>
<dbReference type="HOGENOM" id="CLU_000837_8_4_1"/>
<name>A0A0D3G0J1_9ORYZ</name>
<dbReference type="InterPro" id="IPR036236">
    <property type="entry name" value="Znf_C2H2_sf"/>
</dbReference>
<comment type="similarity">
    <text evidence="1">Belongs to the disease resistance NB-LRR family.</text>
</comment>
<organism evidence="12">
    <name type="scientific">Oryza barthii</name>
    <dbReference type="NCBI Taxonomy" id="65489"/>
    <lineage>
        <taxon>Eukaryota</taxon>
        <taxon>Viridiplantae</taxon>
        <taxon>Streptophyta</taxon>
        <taxon>Embryophyta</taxon>
        <taxon>Tracheophyta</taxon>
        <taxon>Spermatophyta</taxon>
        <taxon>Magnoliopsida</taxon>
        <taxon>Liliopsida</taxon>
        <taxon>Poales</taxon>
        <taxon>Poaceae</taxon>
        <taxon>BOP clade</taxon>
        <taxon>Oryzoideae</taxon>
        <taxon>Oryzeae</taxon>
        <taxon>Oryzinae</taxon>
        <taxon>Oryza</taxon>
    </lineage>
</organism>
<reference evidence="12" key="1">
    <citation type="journal article" date="2009" name="Rice">
        <title>De Novo Next Generation Sequencing of Plant Genomes.</title>
        <authorList>
            <person name="Rounsley S."/>
            <person name="Marri P.R."/>
            <person name="Yu Y."/>
            <person name="He R."/>
            <person name="Sisneros N."/>
            <person name="Goicoechea J.L."/>
            <person name="Lee S.J."/>
            <person name="Angelova A."/>
            <person name="Kudrna D."/>
            <person name="Luo M."/>
            <person name="Affourtit J."/>
            <person name="Desany B."/>
            <person name="Knight J."/>
            <person name="Niazi F."/>
            <person name="Egholm M."/>
            <person name="Wing R.A."/>
        </authorList>
    </citation>
    <scope>NUCLEOTIDE SEQUENCE [LARGE SCALE GENOMIC DNA]</scope>
    <source>
        <strain evidence="12">cv. IRGC 105608</strain>
    </source>
</reference>
<dbReference type="SMART" id="SM00614">
    <property type="entry name" value="ZnF_BED"/>
    <property type="match status" value="1"/>
</dbReference>
<dbReference type="Gene3D" id="3.40.50.300">
    <property type="entry name" value="P-loop containing nucleotide triphosphate hydrolases"/>
    <property type="match status" value="1"/>
</dbReference>
<evidence type="ECO:0000256" key="1">
    <source>
        <dbReference type="ARBA" id="ARBA00008894"/>
    </source>
</evidence>
<dbReference type="Gene3D" id="1.10.10.10">
    <property type="entry name" value="Winged helix-like DNA-binding domain superfamily/Winged helix DNA-binding domain"/>
    <property type="match status" value="1"/>
</dbReference>
<dbReference type="STRING" id="65489.A0A0D3G0J1"/>
<evidence type="ECO:0000256" key="4">
    <source>
        <dbReference type="ARBA" id="ARBA00022737"/>
    </source>
</evidence>
<dbReference type="GO" id="GO:0008270">
    <property type="term" value="F:zinc ion binding"/>
    <property type="evidence" value="ECO:0007669"/>
    <property type="project" value="UniProtKB-KW"/>
</dbReference>
<evidence type="ECO:0000259" key="11">
    <source>
        <dbReference type="PROSITE" id="PS50808"/>
    </source>
</evidence>
<dbReference type="InterPro" id="IPR036388">
    <property type="entry name" value="WH-like_DNA-bd_sf"/>
</dbReference>
<dbReference type="GO" id="GO:0043531">
    <property type="term" value="F:ADP binding"/>
    <property type="evidence" value="ECO:0007669"/>
    <property type="project" value="InterPro"/>
</dbReference>
<dbReference type="PROSITE" id="PS50808">
    <property type="entry name" value="ZF_BED"/>
    <property type="match status" value="1"/>
</dbReference>
<dbReference type="InterPro" id="IPR002182">
    <property type="entry name" value="NB-ARC"/>
</dbReference>
<keyword evidence="5" id="KW-0547">Nucleotide-binding</keyword>
<evidence type="ECO:0000256" key="9">
    <source>
        <dbReference type="PROSITE-ProRule" id="PRU00027"/>
    </source>
</evidence>
<evidence type="ECO:0000256" key="5">
    <source>
        <dbReference type="ARBA" id="ARBA00022741"/>
    </source>
</evidence>
<sequence>MEEIEGNLLESSIGWLTDIIVENLDNDKLGAWISQVGLADDTDKLRSEVDRVGMVVAAVKGRAIANKPLARSLGRLREVLYDADDAVDELDYYRLQQQVQGEVAWHDSSDGLDGHGAEEAERTRSDAGIASTSRGKKRSKAWGHFDITEEDNGKPVKARCIHCHTVVKCGSDKGTSVLHNHLKSDHCNKKRGASDQQLDPSSSVDGTSNGAPVEIGGSGNVKRMRMHGELTHNSAADAHPRNKAEWSNMIKQITRQLQDIRGAVSELLKLHGPDSVASSIHCRSTNADPRLKTSSLNQFKMYGRVEEKNAIMKIITNDNYDGVTVLPIVGTGGVGKTALAQFIYNDPTVKNQFERIWVWVSNTFDEVRLTREILDFVSPEKTVSFAKLHEILKGCMKLKSKRFLLILDDVWERMDGSRWNNLLAPLKSSHEMGNMILVTTRVLSLAQRIGTVDPIMLDALSKDEFLLFFKACAFGNENYEAHQSLNIIGQKIAGKLNGNPLAAETAGRLLRKHLTFDHWSNTLRDEDWKSLEISRGIMPALKLSYDQLPYHLQQCLLYCSIFPDSFTGEELIRIWISQGFVHGNFSSKRLEEIGRNYLSDLVNSGFFQQVGSTEYVICGLMRDFARMVSRTEYASIEDLQCSKILPTIRHLSIQLYSECNEDPDDHKVEERIRIALKPVRHLRTLVLRGDHDNLLFEATQELVQKKHRLRLLQTSESYIDDDPSLFNLVNPNHIRYIKFNGELPQSLSKFYHLQVLDVYLQYDHIIHGMDNLVNLRHLVSSKEQDRLSIANIGKMISLKELRNFIVQNLSGFEVTQLQLMNELVELDVFGLENVKTQQEACGARLKDKQHLENLRLSWKDAHKSSENEYQYDMSSGNEHGNHMNCEPSTDIVIGTEGEIMASATSGDTSASEVLECLEPHHSLKCLSISGYNGATAPTCLATSLTYLQTLRLENCGEVQILSLEGLELLRELVLIEIKNASELSIRSPEEITLIRMQKLHTCSCTSMGT</sequence>
<dbReference type="InterPro" id="IPR041118">
    <property type="entry name" value="Rx_N"/>
</dbReference>
<dbReference type="Pfam" id="PF00931">
    <property type="entry name" value="NB-ARC"/>
    <property type="match status" value="1"/>
</dbReference>
<protein>
    <recommendedName>
        <fullName evidence="11">BED-type domain-containing protein</fullName>
    </recommendedName>
</protein>
<feature type="compositionally biased region" description="Polar residues" evidence="10">
    <location>
        <begin position="194"/>
        <end position="210"/>
    </location>
</feature>
<keyword evidence="8" id="KW-0862">Zinc</keyword>
<evidence type="ECO:0000313" key="13">
    <source>
        <dbReference type="Proteomes" id="UP000026960"/>
    </source>
</evidence>
<keyword evidence="13" id="KW-1185">Reference proteome</keyword>
<evidence type="ECO:0000256" key="6">
    <source>
        <dbReference type="ARBA" id="ARBA00022771"/>
    </source>
</evidence>
<dbReference type="SUPFAM" id="SSF52047">
    <property type="entry name" value="RNI-like"/>
    <property type="match status" value="1"/>
</dbReference>
<dbReference type="InterPro" id="IPR027417">
    <property type="entry name" value="P-loop_NTPase"/>
</dbReference>
<dbReference type="PANTHER" id="PTHR23155">
    <property type="entry name" value="DISEASE RESISTANCE PROTEIN RP"/>
    <property type="match status" value="1"/>
</dbReference>
<dbReference type="InterPro" id="IPR058922">
    <property type="entry name" value="WHD_DRP"/>
</dbReference>
<keyword evidence="2" id="KW-0433">Leucine-rich repeat</keyword>
<dbReference type="GO" id="GO:0003677">
    <property type="term" value="F:DNA binding"/>
    <property type="evidence" value="ECO:0007669"/>
    <property type="project" value="InterPro"/>
</dbReference>
<dbReference type="InterPro" id="IPR003656">
    <property type="entry name" value="Znf_BED"/>
</dbReference>
<dbReference type="Gramene" id="OBART04G26290.1">
    <property type="protein sequence ID" value="OBART04G26290.1"/>
    <property type="gene ID" value="OBART04G26290"/>
</dbReference>
<accession>A0A0D3G0J1</accession>
<dbReference type="InterPro" id="IPR032675">
    <property type="entry name" value="LRR_dom_sf"/>
</dbReference>
<keyword evidence="6 9" id="KW-0863">Zinc-finger</keyword>
<keyword evidence="3" id="KW-0479">Metal-binding</keyword>
<dbReference type="PRINTS" id="PR00364">
    <property type="entry name" value="DISEASERSIST"/>
</dbReference>
<evidence type="ECO:0000256" key="8">
    <source>
        <dbReference type="ARBA" id="ARBA00022833"/>
    </source>
</evidence>
<proteinExistence type="inferred from homology"/>
<evidence type="ECO:0000256" key="3">
    <source>
        <dbReference type="ARBA" id="ARBA00022723"/>
    </source>
</evidence>
<dbReference type="PaxDb" id="65489-OBART04G26290.1"/>
<dbReference type="SUPFAM" id="SSF52540">
    <property type="entry name" value="P-loop containing nucleoside triphosphate hydrolases"/>
    <property type="match status" value="1"/>
</dbReference>
<dbReference type="InterPro" id="IPR056789">
    <property type="entry name" value="LRR_R13L1-DRL21"/>
</dbReference>
<dbReference type="Pfam" id="PF23559">
    <property type="entry name" value="WHD_DRP"/>
    <property type="match status" value="1"/>
</dbReference>
<dbReference type="Proteomes" id="UP000026960">
    <property type="component" value="Chromosome 4"/>
</dbReference>
<evidence type="ECO:0000313" key="12">
    <source>
        <dbReference type="EnsemblPlants" id="OBART04G26290.1"/>
    </source>
</evidence>